<feature type="compositionally biased region" description="Pro residues" evidence="1">
    <location>
        <begin position="129"/>
        <end position="147"/>
    </location>
</feature>
<reference evidence="3" key="1">
    <citation type="submission" date="2023-03" db="EMBL/GenBank/DDBJ databases">
        <title>Massive genome expansion in bonnet fungi (Mycena s.s.) driven by repeated elements and novel gene families across ecological guilds.</title>
        <authorList>
            <consortium name="Lawrence Berkeley National Laboratory"/>
            <person name="Harder C.B."/>
            <person name="Miyauchi S."/>
            <person name="Viragh M."/>
            <person name="Kuo A."/>
            <person name="Thoen E."/>
            <person name="Andreopoulos B."/>
            <person name="Lu D."/>
            <person name="Skrede I."/>
            <person name="Drula E."/>
            <person name="Henrissat B."/>
            <person name="Morin E."/>
            <person name="Kohler A."/>
            <person name="Barry K."/>
            <person name="LaButti K."/>
            <person name="Morin E."/>
            <person name="Salamov A."/>
            <person name="Lipzen A."/>
            <person name="Mereny Z."/>
            <person name="Hegedus B."/>
            <person name="Baldrian P."/>
            <person name="Stursova M."/>
            <person name="Weitz H."/>
            <person name="Taylor A."/>
            <person name="Grigoriev I.V."/>
            <person name="Nagy L.G."/>
            <person name="Martin F."/>
            <person name="Kauserud H."/>
        </authorList>
    </citation>
    <scope>NUCLEOTIDE SEQUENCE</scope>
    <source>
        <strain evidence="3">CBHHK200</strain>
    </source>
</reference>
<sequence length="263" mass="26131">MFIRTSLIILSLAVHSVLTLPTERVIPRAADCTAQCQPMQQSIASSETAGVAVLCTTDVTQQYQACLGCQVATGVINQLAAQAVADSLVASCQTAGHTINSFTITSTNPTDAPAPTSDTNTPTAQQTPTPTPAPTPTPVPTPTPTSTPVPTQAAATSTSTPAAPPTLLGSSVSEAASTLNVSSLASPSIAPVLPPSLSAPSAPVISAPASGGSPIGVGTSSIAADPGASAVVTNPSTSGAPRRFRASGWLNAVLALCVFSFFI</sequence>
<comment type="caution">
    <text evidence="3">The sequence shown here is derived from an EMBL/GenBank/DDBJ whole genome shotgun (WGS) entry which is preliminary data.</text>
</comment>
<accession>A0AAD6STU9</accession>
<keyword evidence="2" id="KW-0732">Signal</keyword>
<feature type="region of interest" description="Disordered" evidence="1">
    <location>
        <begin position="101"/>
        <end position="169"/>
    </location>
</feature>
<feature type="chain" id="PRO_5042116687" evidence="2">
    <location>
        <begin position="20"/>
        <end position="263"/>
    </location>
</feature>
<dbReference type="AlphaFoldDB" id="A0AAD6STU9"/>
<dbReference type="Proteomes" id="UP001218188">
    <property type="component" value="Unassembled WGS sequence"/>
</dbReference>
<name>A0AAD6STU9_9AGAR</name>
<feature type="compositionally biased region" description="Low complexity" evidence="1">
    <location>
        <begin position="148"/>
        <end position="161"/>
    </location>
</feature>
<dbReference type="EMBL" id="JARJCM010000064">
    <property type="protein sequence ID" value="KAJ7033599.1"/>
    <property type="molecule type" value="Genomic_DNA"/>
</dbReference>
<organism evidence="3 4">
    <name type="scientific">Mycena alexandri</name>
    <dbReference type="NCBI Taxonomy" id="1745969"/>
    <lineage>
        <taxon>Eukaryota</taxon>
        <taxon>Fungi</taxon>
        <taxon>Dikarya</taxon>
        <taxon>Basidiomycota</taxon>
        <taxon>Agaricomycotina</taxon>
        <taxon>Agaricomycetes</taxon>
        <taxon>Agaricomycetidae</taxon>
        <taxon>Agaricales</taxon>
        <taxon>Marasmiineae</taxon>
        <taxon>Mycenaceae</taxon>
        <taxon>Mycena</taxon>
    </lineage>
</organism>
<evidence type="ECO:0000256" key="1">
    <source>
        <dbReference type="SAM" id="MobiDB-lite"/>
    </source>
</evidence>
<proteinExistence type="predicted"/>
<gene>
    <name evidence="3" type="ORF">C8F04DRAFT_1104427</name>
</gene>
<evidence type="ECO:0000256" key="2">
    <source>
        <dbReference type="SAM" id="SignalP"/>
    </source>
</evidence>
<feature type="compositionally biased region" description="Polar residues" evidence="1">
    <location>
        <begin position="101"/>
        <end position="120"/>
    </location>
</feature>
<feature type="signal peptide" evidence="2">
    <location>
        <begin position="1"/>
        <end position="19"/>
    </location>
</feature>
<protein>
    <submittedName>
        <fullName evidence="3">Uncharacterized protein</fullName>
    </submittedName>
</protein>
<evidence type="ECO:0000313" key="3">
    <source>
        <dbReference type="EMBL" id="KAJ7033599.1"/>
    </source>
</evidence>
<evidence type="ECO:0000313" key="4">
    <source>
        <dbReference type="Proteomes" id="UP001218188"/>
    </source>
</evidence>
<keyword evidence="4" id="KW-1185">Reference proteome</keyword>